<feature type="compositionally biased region" description="Polar residues" evidence="5">
    <location>
        <begin position="1"/>
        <end position="16"/>
    </location>
</feature>
<evidence type="ECO:0000256" key="2">
    <source>
        <dbReference type="ARBA" id="ARBA00022771"/>
    </source>
</evidence>
<dbReference type="SMART" id="SM00356">
    <property type="entry name" value="ZnF_C3H1"/>
    <property type="match status" value="3"/>
</dbReference>
<dbReference type="Proteomes" id="UP000823046">
    <property type="component" value="Unassembled WGS sequence"/>
</dbReference>
<dbReference type="InterPro" id="IPR036855">
    <property type="entry name" value="Znf_CCCH_sf"/>
</dbReference>
<feature type="zinc finger region" description="C3H1-type" evidence="4">
    <location>
        <begin position="139"/>
        <end position="169"/>
    </location>
</feature>
<evidence type="ECO:0000313" key="8">
    <source>
        <dbReference type="Proteomes" id="UP000823046"/>
    </source>
</evidence>
<dbReference type="InterPro" id="IPR045868">
    <property type="entry name" value="Znf_C3H13/40"/>
</dbReference>
<comment type="caution">
    <text evidence="7">The sequence shown here is derived from an EMBL/GenBank/DDBJ whole genome shotgun (WGS) entry which is preliminary data.</text>
</comment>
<dbReference type="InterPro" id="IPR000571">
    <property type="entry name" value="Znf_CCCH"/>
</dbReference>
<dbReference type="PROSITE" id="PS50103">
    <property type="entry name" value="ZF_C3H1"/>
    <property type="match status" value="3"/>
</dbReference>
<name>A0ABQ7JG78_9APIC</name>
<feature type="zinc finger region" description="C3H1-type" evidence="4">
    <location>
        <begin position="177"/>
        <end position="205"/>
    </location>
</feature>
<dbReference type="Gene3D" id="3.30.1370.210">
    <property type="match status" value="1"/>
</dbReference>
<evidence type="ECO:0000256" key="4">
    <source>
        <dbReference type="PROSITE-ProRule" id="PRU00723"/>
    </source>
</evidence>
<feature type="region of interest" description="Disordered" evidence="5">
    <location>
        <begin position="655"/>
        <end position="702"/>
    </location>
</feature>
<evidence type="ECO:0000256" key="5">
    <source>
        <dbReference type="SAM" id="MobiDB-lite"/>
    </source>
</evidence>
<organism evidence="7 8">
    <name type="scientific">Cardiosporidium cionae</name>
    <dbReference type="NCBI Taxonomy" id="476202"/>
    <lineage>
        <taxon>Eukaryota</taxon>
        <taxon>Sar</taxon>
        <taxon>Alveolata</taxon>
        <taxon>Apicomplexa</taxon>
        <taxon>Aconoidasida</taxon>
        <taxon>Nephromycida</taxon>
        <taxon>Cardiosporidium</taxon>
    </lineage>
</organism>
<keyword evidence="3 4" id="KW-0862">Zinc</keyword>
<dbReference type="Gene3D" id="4.10.1000.10">
    <property type="entry name" value="Zinc finger, CCCH-type"/>
    <property type="match status" value="1"/>
</dbReference>
<feature type="domain" description="C3H1-type" evidence="6">
    <location>
        <begin position="177"/>
        <end position="205"/>
    </location>
</feature>
<evidence type="ECO:0000259" key="6">
    <source>
        <dbReference type="PROSITE" id="PS50103"/>
    </source>
</evidence>
<proteinExistence type="predicted"/>
<feature type="zinc finger region" description="C3H1-type" evidence="4">
    <location>
        <begin position="104"/>
        <end position="131"/>
    </location>
</feature>
<accession>A0ABQ7JG78</accession>
<feature type="region of interest" description="Disordered" evidence="5">
    <location>
        <begin position="333"/>
        <end position="368"/>
    </location>
</feature>
<dbReference type="PANTHER" id="PTHR38160">
    <property type="entry name" value="ZINC FINGER CCCH DOMAIN-CONTAINING PROTEIN 40"/>
    <property type="match status" value="1"/>
</dbReference>
<dbReference type="EMBL" id="JADAQX010000008">
    <property type="protein sequence ID" value="KAF8822999.1"/>
    <property type="molecule type" value="Genomic_DNA"/>
</dbReference>
<reference evidence="7 8" key="1">
    <citation type="journal article" date="2020" name="bioRxiv">
        <title>Metabolic contributions of an alphaproteobacterial endosymbiont in the apicomplexan Cardiosporidium cionae.</title>
        <authorList>
            <person name="Hunter E.S."/>
            <person name="Paight C.J."/>
            <person name="Lane C.E."/>
        </authorList>
    </citation>
    <scope>NUCLEOTIDE SEQUENCE [LARGE SCALE GENOMIC DNA]</scope>
    <source>
        <strain evidence="7">ESH_2018</strain>
    </source>
</reference>
<dbReference type="SUPFAM" id="SSF90229">
    <property type="entry name" value="CCCH zinc finger"/>
    <property type="match status" value="2"/>
</dbReference>
<feature type="domain" description="C3H1-type" evidence="6">
    <location>
        <begin position="139"/>
        <end position="169"/>
    </location>
</feature>
<protein>
    <recommendedName>
        <fullName evidence="6">C3H1-type domain-containing protein</fullName>
    </recommendedName>
</protein>
<feature type="compositionally biased region" description="Basic and acidic residues" evidence="5">
    <location>
        <begin position="671"/>
        <end position="692"/>
    </location>
</feature>
<feature type="region of interest" description="Disordered" evidence="5">
    <location>
        <begin position="1"/>
        <end position="33"/>
    </location>
</feature>
<dbReference type="PANTHER" id="PTHR38160:SF1">
    <property type="entry name" value="ZINC FINGER CCCH DOMAIN-CONTAINING PROTEIN 40"/>
    <property type="match status" value="1"/>
</dbReference>
<evidence type="ECO:0000256" key="3">
    <source>
        <dbReference type="ARBA" id="ARBA00022833"/>
    </source>
</evidence>
<feature type="compositionally biased region" description="Low complexity" evidence="5">
    <location>
        <begin position="354"/>
        <end position="367"/>
    </location>
</feature>
<sequence length="738" mass="80994">MDSSNLSSLSNYGTNSTRKHSNEAVPLSSCPLVSDEDTTETMLSCANHSMQTFIGEPEESMKCSPSPGGSDWQIPRDTLRPLPKLSSIAGSEDAPPYAHIQDQFYRTKMCPYLSRGSCRRGKGCCFAHNENHLRGENDLRKTKICGLWLKVGKGGSCGSKQCGYAHGEEELRATRDYFKTKLCKHWLQDGTCSSGENCRHAHGQLELRQRNYRLTEMEKSSTHSVVTAEESNGDLSPRFMKKRTMTFSAPNRPCMLMPLFCSDDGTPSSEIRTLYSYKGFRPRSATVENAGVFSSPSKSNVTPLFPCSPTSSVEESTPDSLSFEKQETISLSEGVTEKRHSTVGLRMPPSTDMPSLSSLPLVSSAESPTEEGGIELQPILLSTHTPPYCQASAISSYIEPLPTSHIPPPLRSPPPYAFPSIPLPPWGNPMLIPSPYCRNGFYSFPSYVPSYMPPSYGVAYPPRMWESDMGEPSPGISSIPSQMIPSCASATHLNSYPMSLYCNPSPYLNGNGPPCIYPNFPAHPSMDNVGLKTVSFVPPSSLPLMDGFPLATPTGTHHFDMPIFMQQEKLPVSTTPFNKNPYPSTSFSTDPYMYSSVYPLTDASPNGYLYSYDPVATIPMKTSLLSTPETPVHGISVPSSVDFLEREFIEASHEDFERPFSPQKLSQGEAMEDKMSEKEAEHPFNSVRERDTTGNSTCGMDEASTQSEHDILLSQGSVSALSSSLDCLETVETTLILS</sequence>
<feature type="domain" description="C3H1-type" evidence="6">
    <location>
        <begin position="104"/>
        <end position="131"/>
    </location>
</feature>
<evidence type="ECO:0000313" key="7">
    <source>
        <dbReference type="EMBL" id="KAF8822999.1"/>
    </source>
</evidence>
<keyword evidence="8" id="KW-1185">Reference proteome</keyword>
<keyword evidence="2 4" id="KW-0863">Zinc-finger</keyword>
<dbReference type="Pfam" id="PF00642">
    <property type="entry name" value="zf-CCCH"/>
    <property type="match status" value="1"/>
</dbReference>
<gene>
    <name evidence="7" type="ORF">IE077_001474</name>
</gene>
<keyword evidence="1 4" id="KW-0479">Metal-binding</keyword>
<feature type="compositionally biased region" description="Polar residues" evidence="5">
    <location>
        <begin position="693"/>
        <end position="702"/>
    </location>
</feature>
<evidence type="ECO:0000256" key="1">
    <source>
        <dbReference type="ARBA" id="ARBA00022723"/>
    </source>
</evidence>